<organism evidence="1 2">
    <name type="scientific">Strigamia maritima</name>
    <name type="common">European centipede</name>
    <name type="synonym">Geophilus maritimus</name>
    <dbReference type="NCBI Taxonomy" id="126957"/>
    <lineage>
        <taxon>Eukaryota</taxon>
        <taxon>Metazoa</taxon>
        <taxon>Ecdysozoa</taxon>
        <taxon>Arthropoda</taxon>
        <taxon>Myriapoda</taxon>
        <taxon>Chilopoda</taxon>
        <taxon>Pleurostigmophora</taxon>
        <taxon>Geophilomorpha</taxon>
        <taxon>Linotaeniidae</taxon>
        <taxon>Strigamia</taxon>
    </lineage>
</organism>
<reference evidence="1" key="2">
    <citation type="submission" date="2015-02" db="UniProtKB">
        <authorList>
            <consortium name="EnsemblMetazoa"/>
        </authorList>
    </citation>
    <scope>IDENTIFICATION</scope>
</reference>
<evidence type="ECO:0000313" key="2">
    <source>
        <dbReference type="Proteomes" id="UP000014500"/>
    </source>
</evidence>
<reference evidence="2" key="1">
    <citation type="submission" date="2011-05" db="EMBL/GenBank/DDBJ databases">
        <authorList>
            <person name="Richards S.R."/>
            <person name="Qu J."/>
            <person name="Jiang H."/>
            <person name="Jhangiani S.N."/>
            <person name="Agravi P."/>
            <person name="Goodspeed R."/>
            <person name="Gross S."/>
            <person name="Mandapat C."/>
            <person name="Jackson L."/>
            <person name="Mathew T."/>
            <person name="Pu L."/>
            <person name="Thornton R."/>
            <person name="Saada N."/>
            <person name="Wilczek-Boney K.B."/>
            <person name="Lee S."/>
            <person name="Kovar C."/>
            <person name="Wu Y."/>
            <person name="Scherer S.E."/>
            <person name="Worley K.C."/>
            <person name="Muzny D.M."/>
            <person name="Gibbs R."/>
        </authorList>
    </citation>
    <scope>NUCLEOTIDE SEQUENCE</scope>
    <source>
        <strain evidence="2">Brora</strain>
    </source>
</reference>
<sequence>MHILDFLIRKI</sequence>
<proteinExistence type="predicted"/>
<keyword evidence="2" id="KW-1185">Reference proteome</keyword>
<dbReference type="EnsemblMetazoa" id="SMAR014441-RA">
    <property type="protein sequence ID" value="SMAR014441-PA"/>
    <property type="gene ID" value="SMAR014441"/>
</dbReference>
<evidence type="ECO:0000313" key="1">
    <source>
        <dbReference type="EnsemblMetazoa" id="SMAR014441-PA"/>
    </source>
</evidence>
<accession>T1JKR1</accession>
<dbReference type="HOGENOM" id="CLU_3437706_0_0_1"/>
<protein>
    <submittedName>
        <fullName evidence="1">Uncharacterized protein</fullName>
    </submittedName>
</protein>
<dbReference type="Proteomes" id="UP000014500">
    <property type="component" value="Unassembled WGS sequence"/>
</dbReference>
<name>T1JKR1_STRMM</name>
<dbReference type="EMBL" id="JH431850">
    <property type="status" value="NOT_ANNOTATED_CDS"/>
    <property type="molecule type" value="Genomic_DNA"/>
</dbReference>